<dbReference type="AlphaFoldDB" id="A0A382FUB9"/>
<keyword evidence="2" id="KW-0067">ATP-binding</keyword>
<dbReference type="SUPFAM" id="SSF52374">
    <property type="entry name" value="Nucleotidylyl transferase"/>
    <property type="match status" value="1"/>
</dbReference>
<name>A0A382FUB9_9ZZZZ</name>
<dbReference type="InterPro" id="IPR014729">
    <property type="entry name" value="Rossmann-like_a/b/a_fold"/>
</dbReference>
<gene>
    <name evidence="3" type="ORF">METZ01_LOCUS218641</name>
</gene>
<dbReference type="InterPro" id="IPR004821">
    <property type="entry name" value="Cyt_trans-like"/>
</dbReference>
<keyword evidence="1" id="KW-0547">Nucleotide-binding</keyword>
<evidence type="ECO:0000313" key="3">
    <source>
        <dbReference type="EMBL" id="SVB65787.1"/>
    </source>
</evidence>
<protein>
    <recommendedName>
        <fullName evidence="4">Pantoate--beta-alanine ligase</fullName>
    </recommendedName>
</protein>
<dbReference type="GO" id="GO:0015940">
    <property type="term" value="P:pantothenate biosynthetic process"/>
    <property type="evidence" value="ECO:0007669"/>
    <property type="project" value="InterPro"/>
</dbReference>
<organism evidence="3">
    <name type="scientific">marine metagenome</name>
    <dbReference type="NCBI Taxonomy" id="408172"/>
    <lineage>
        <taxon>unclassified sequences</taxon>
        <taxon>metagenomes</taxon>
        <taxon>ecological metagenomes</taxon>
    </lineage>
</organism>
<dbReference type="Gene3D" id="3.40.50.620">
    <property type="entry name" value="HUPs"/>
    <property type="match status" value="1"/>
</dbReference>
<feature type="non-terminal residue" evidence="3">
    <location>
        <position position="96"/>
    </location>
</feature>
<proteinExistence type="predicted"/>
<dbReference type="GO" id="GO:0004592">
    <property type="term" value="F:pantoate-beta-alanine ligase activity"/>
    <property type="evidence" value="ECO:0007669"/>
    <property type="project" value="InterPro"/>
</dbReference>
<dbReference type="EMBL" id="UINC01051522">
    <property type="protein sequence ID" value="SVB65787.1"/>
    <property type="molecule type" value="Genomic_DNA"/>
</dbReference>
<dbReference type="NCBIfam" id="TIGR00125">
    <property type="entry name" value="cyt_tran_rel"/>
    <property type="match status" value="1"/>
</dbReference>
<accession>A0A382FUB9</accession>
<evidence type="ECO:0000256" key="2">
    <source>
        <dbReference type="ARBA" id="ARBA00022840"/>
    </source>
</evidence>
<dbReference type="GO" id="GO:0005524">
    <property type="term" value="F:ATP binding"/>
    <property type="evidence" value="ECO:0007669"/>
    <property type="project" value="UniProtKB-KW"/>
</dbReference>
<dbReference type="InterPro" id="IPR003721">
    <property type="entry name" value="Pantoate_ligase"/>
</dbReference>
<dbReference type="PANTHER" id="PTHR21299:SF1">
    <property type="entry name" value="PANTOATE--BETA-ALANINE LIGASE"/>
    <property type="match status" value="1"/>
</dbReference>
<evidence type="ECO:0008006" key="4">
    <source>
        <dbReference type="Google" id="ProtNLM"/>
    </source>
</evidence>
<evidence type="ECO:0000256" key="1">
    <source>
        <dbReference type="ARBA" id="ARBA00022741"/>
    </source>
</evidence>
<dbReference type="GO" id="GO:0005829">
    <property type="term" value="C:cytosol"/>
    <property type="evidence" value="ECO:0007669"/>
    <property type="project" value="TreeGrafter"/>
</dbReference>
<reference evidence="3" key="1">
    <citation type="submission" date="2018-05" db="EMBL/GenBank/DDBJ databases">
        <authorList>
            <person name="Lanie J.A."/>
            <person name="Ng W.-L."/>
            <person name="Kazmierczak K.M."/>
            <person name="Andrzejewski T.M."/>
            <person name="Davidsen T.M."/>
            <person name="Wayne K.J."/>
            <person name="Tettelin H."/>
            <person name="Glass J.I."/>
            <person name="Rusch D."/>
            <person name="Podicherti R."/>
            <person name="Tsui H.-C.T."/>
            <person name="Winkler M.E."/>
        </authorList>
    </citation>
    <scope>NUCLEOTIDE SEQUENCE</scope>
</reference>
<sequence length="96" mass="10880">MKNKTIGFVPTMGALHKGHLSLVERCVKENDIAIVSIFVNPTQFNDSTDYSSYPKTLKEDKSLLKKAGIGWLFLPAYETLYADDYSYKIIETKLSK</sequence>
<dbReference type="PANTHER" id="PTHR21299">
    <property type="entry name" value="CYTIDYLATE KINASE/PANTOATE-BETA-ALANINE LIGASE"/>
    <property type="match status" value="1"/>
</dbReference>
<dbReference type="Pfam" id="PF02569">
    <property type="entry name" value="Pantoate_ligase"/>
    <property type="match status" value="1"/>
</dbReference>